<keyword evidence="7 9" id="KW-0472">Membrane</keyword>
<dbReference type="PANTHER" id="PTHR42718">
    <property type="entry name" value="MAJOR FACILITATOR SUPERFAMILY MULTIDRUG TRANSPORTER MFSC"/>
    <property type="match status" value="1"/>
</dbReference>
<evidence type="ECO:0000313" key="12">
    <source>
        <dbReference type="Proteomes" id="UP000077701"/>
    </source>
</evidence>
<evidence type="ECO:0000256" key="3">
    <source>
        <dbReference type="ARBA" id="ARBA00022448"/>
    </source>
</evidence>
<dbReference type="EMBL" id="BDCX01000010">
    <property type="protein sequence ID" value="GAT68561.1"/>
    <property type="molecule type" value="Genomic_DNA"/>
</dbReference>
<evidence type="ECO:0000313" key="11">
    <source>
        <dbReference type="EMBL" id="GAT68561.1"/>
    </source>
</evidence>
<dbReference type="CDD" id="cd17320">
    <property type="entry name" value="MFS_MdfA_MDR_like"/>
    <property type="match status" value="1"/>
</dbReference>
<keyword evidence="12" id="KW-1185">Reference proteome</keyword>
<dbReference type="Gene3D" id="1.20.1720.10">
    <property type="entry name" value="Multidrug resistance protein D"/>
    <property type="match status" value="1"/>
</dbReference>
<comment type="caution">
    <text evidence="11">The sequence shown here is derived from an EMBL/GenBank/DDBJ whole genome shotgun (WGS) entry which is preliminary data.</text>
</comment>
<dbReference type="InterPro" id="IPR004812">
    <property type="entry name" value="Efflux_drug-R_Bcr/CmlA"/>
</dbReference>
<feature type="transmembrane region" description="Helical" evidence="9">
    <location>
        <begin position="393"/>
        <end position="414"/>
    </location>
</feature>
<dbReference type="RefSeq" id="WP_084008598.1">
    <property type="nucleotide sequence ID" value="NZ_BDCX01000010.1"/>
</dbReference>
<gene>
    <name evidence="11" type="ORF">PS9374_04226</name>
</gene>
<dbReference type="STRING" id="161355.PS9374_04226"/>
<evidence type="ECO:0000259" key="10">
    <source>
        <dbReference type="PROSITE" id="PS50850"/>
    </source>
</evidence>
<feature type="domain" description="Major facilitator superfamily (MFS) profile" evidence="10">
    <location>
        <begin position="33"/>
        <end position="419"/>
    </location>
</feature>
<evidence type="ECO:0000256" key="9">
    <source>
        <dbReference type="SAM" id="Phobius"/>
    </source>
</evidence>
<dbReference type="InterPro" id="IPR005829">
    <property type="entry name" value="Sugar_transporter_CS"/>
</dbReference>
<evidence type="ECO:0000256" key="4">
    <source>
        <dbReference type="ARBA" id="ARBA00022475"/>
    </source>
</evidence>
<evidence type="ECO:0000256" key="7">
    <source>
        <dbReference type="ARBA" id="ARBA00023136"/>
    </source>
</evidence>
<feature type="transmembrane region" description="Helical" evidence="9">
    <location>
        <begin position="368"/>
        <end position="387"/>
    </location>
</feature>
<keyword evidence="5 9" id="KW-0812">Transmembrane</keyword>
<feature type="transmembrane region" description="Helical" evidence="9">
    <location>
        <begin position="237"/>
        <end position="255"/>
    </location>
</feature>
<dbReference type="PANTHER" id="PTHR42718:SF9">
    <property type="entry name" value="MAJOR FACILITATOR SUPERFAMILY MULTIDRUG TRANSPORTER MFSC"/>
    <property type="match status" value="1"/>
</dbReference>
<proteinExistence type="inferred from homology"/>
<dbReference type="InterPro" id="IPR036259">
    <property type="entry name" value="MFS_trans_sf"/>
</dbReference>
<comment type="subcellular location">
    <subcellularLocation>
        <location evidence="1">Cell membrane</location>
        <topology evidence="1">Multi-pass membrane protein</topology>
    </subcellularLocation>
</comment>
<dbReference type="Proteomes" id="UP000077701">
    <property type="component" value="Unassembled WGS sequence"/>
</dbReference>
<organism evidence="11 12">
    <name type="scientific">Planomonospora sphaerica</name>
    <dbReference type="NCBI Taxonomy" id="161355"/>
    <lineage>
        <taxon>Bacteria</taxon>
        <taxon>Bacillati</taxon>
        <taxon>Actinomycetota</taxon>
        <taxon>Actinomycetes</taxon>
        <taxon>Streptosporangiales</taxon>
        <taxon>Streptosporangiaceae</taxon>
        <taxon>Planomonospora</taxon>
    </lineage>
</organism>
<accession>A0A171DHT3</accession>
<comment type="similarity">
    <text evidence="2">Belongs to the major facilitator superfamily. Bcr/CmlA family.</text>
</comment>
<evidence type="ECO:0000256" key="6">
    <source>
        <dbReference type="ARBA" id="ARBA00022989"/>
    </source>
</evidence>
<name>A0A171DHT3_9ACTN</name>
<evidence type="ECO:0000256" key="8">
    <source>
        <dbReference type="SAM" id="MobiDB-lite"/>
    </source>
</evidence>
<feature type="transmembrane region" description="Helical" evidence="9">
    <location>
        <begin position="68"/>
        <end position="87"/>
    </location>
</feature>
<evidence type="ECO:0000256" key="2">
    <source>
        <dbReference type="ARBA" id="ARBA00006236"/>
    </source>
</evidence>
<dbReference type="InterPro" id="IPR011701">
    <property type="entry name" value="MFS"/>
</dbReference>
<dbReference type="GO" id="GO:0005886">
    <property type="term" value="C:plasma membrane"/>
    <property type="evidence" value="ECO:0007669"/>
    <property type="project" value="UniProtKB-SubCell"/>
</dbReference>
<dbReference type="NCBIfam" id="TIGR00710">
    <property type="entry name" value="efflux_Bcr_CflA"/>
    <property type="match status" value="1"/>
</dbReference>
<dbReference type="OrthoDB" id="9814303at2"/>
<protein>
    <submittedName>
        <fullName evidence="11">Bcr/CflA family drug resistance efflux transporter</fullName>
    </submittedName>
</protein>
<feature type="region of interest" description="Disordered" evidence="8">
    <location>
        <begin position="1"/>
        <end position="22"/>
    </location>
</feature>
<keyword evidence="4" id="KW-1003">Cell membrane</keyword>
<feature type="transmembrane region" description="Helical" evidence="9">
    <location>
        <begin position="99"/>
        <end position="118"/>
    </location>
</feature>
<feature type="compositionally biased region" description="Basic and acidic residues" evidence="8">
    <location>
        <begin position="10"/>
        <end position="21"/>
    </location>
</feature>
<dbReference type="AlphaFoldDB" id="A0A171DHT3"/>
<feature type="transmembrane region" description="Helical" evidence="9">
    <location>
        <begin position="187"/>
        <end position="207"/>
    </location>
</feature>
<evidence type="ECO:0000256" key="1">
    <source>
        <dbReference type="ARBA" id="ARBA00004651"/>
    </source>
</evidence>
<feature type="transmembrane region" description="Helical" evidence="9">
    <location>
        <begin position="124"/>
        <end position="145"/>
    </location>
</feature>
<feature type="transmembrane region" description="Helical" evidence="9">
    <location>
        <begin position="31"/>
        <end position="48"/>
    </location>
</feature>
<sequence>MTTADVAPEESARPEAGREAARPAAGRRGGLLLLLVLGALSAIGPLSIDMYLPALPAITAELGTGQAQVQLTLTACLIGVSAGQIVAGPLSDMFGRRRPLAIGVAAYAAASLLCAFAPSVEGLIGSRLLQGIAGGAALVIVRAVVRDLYEGAAIARIFATLLLVSGLAPILAPILGAQLIAHTSWRGIFAVLSVAGLVLLAAALLGVRETLPAGSRERGGLRQTLVTFGHLLRDRSFMACALAGGLGFGALFAYISGSPFVIQEVYGASPQTYSLVFALNALALTAAAQAGGRLAGRRATPVRLILAGLFLYVAGGAVLVVVAVAGLPLGALVAGLFTMMCGAGLVLPGTGALALADQPQQVAGSASALLGVLQFALGGLAAPLVGIGGGGSALPMALVLAVFAVAALASFTGLRRPGRSVSAA</sequence>
<evidence type="ECO:0000256" key="5">
    <source>
        <dbReference type="ARBA" id="ARBA00022692"/>
    </source>
</evidence>
<feature type="transmembrane region" description="Helical" evidence="9">
    <location>
        <begin position="304"/>
        <end position="325"/>
    </location>
</feature>
<dbReference type="PROSITE" id="PS00216">
    <property type="entry name" value="SUGAR_TRANSPORT_1"/>
    <property type="match status" value="1"/>
</dbReference>
<feature type="transmembrane region" description="Helical" evidence="9">
    <location>
        <begin position="331"/>
        <end position="356"/>
    </location>
</feature>
<reference evidence="12" key="2">
    <citation type="submission" date="2016-04" db="EMBL/GenBank/DDBJ databases">
        <title>Planomonospora sphaerica JCM9374 whole genome shotgun sequence.</title>
        <authorList>
            <person name="Suzuki T."/>
            <person name="Dohra H."/>
            <person name="Kodani S."/>
        </authorList>
    </citation>
    <scope>NUCLEOTIDE SEQUENCE [LARGE SCALE GENOMIC DNA]</scope>
    <source>
        <strain evidence="12">JCM 9374</strain>
    </source>
</reference>
<feature type="transmembrane region" description="Helical" evidence="9">
    <location>
        <begin position="275"/>
        <end position="292"/>
    </location>
</feature>
<keyword evidence="3" id="KW-0813">Transport</keyword>
<dbReference type="PROSITE" id="PS50850">
    <property type="entry name" value="MFS"/>
    <property type="match status" value="1"/>
</dbReference>
<dbReference type="FunFam" id="1.20.1720.10:FF:000005">
    <property type="entry name" value="Bcr/CflA family efflux transporter"/>
    <property type="match status" value="1"/>
</dbReference>
<dbReference type="Pfam" id="PF07690">
    <property type="entry name" value="MFS_1"/>
    <property type="match status" value="1"/>
</dbReference>
<dbReference type="SUPFAM" id="SSF103473">
    <property type="entry name" value="MFS general substrate transporter"/>
    <property type="match status" value="1"/>
</dbReference>
<keyword evidence="6 9" id="KW-1133">Transmembrane helix</keyword>
<reference evidence="11 12" key="1">
    <citation type="journal article" date="2016" name="Genome Announc.">
        <title>Draft Genome Sequence of Planomonospora sphaerica JCM9374, a Rare Actinomycete.</title>
        <authorList>
            <person name="Dohra H."/>
            <person name="Suzuki T."/>
            <person name="Inoue Y."/>
            <person name="Kodani S."/>
        </authorList>
    </citation>
    <scope>NUCLEOTIDE SEQUENCE [LARGE SCALE GENOMIC DNA]</scope>
    <source>
        <strain evidence="11 12">JCM 9374</strain>
    </source>
</reference>
<dbReference type="InterPro" id="IPR020846">
    <property type="entry name" value="MFS_dom"/>
</dbReference>
<dbReference type="GO" id="GO:1990961">
    <property type="term" value="P:xenobiotic detoxification by transmembrane export across the plasma membrane"/>
    <property type="evidence" value="ECO:0007669"/>
    <property type="project" value="InterPro"/>
</dbReference>
<feature type="transmembrane region" description="Helical" evidence="9">
    <location>
        <begin position="157"/>
        <end position="181"/>
    </location>
</feature>
<dbReference type="GO" id="GO:0042910">
    <property type="term" value="F:xenobiotic transmembrane transporter activity"/>
    <property type="evidence" value="ECO:0007669"/>
    <property type="project" value="InterPro"/>
</dbReference>